<dbReference type="PANTHER" id="PTHR43283:SF11">
    <property type="entry name" value="BETA-LACTAMASE-RELATED DOMAIN-CONTAINING PROTEIN"/>
    <property type="match status" value="1"/>
</dbReference>
<dbReference type="PANTHER" id="PTHR43283">
    <property type="entry name" value="BETA-LACTAMASE-RELATED"/>
    <property type="match status" value="1"/>
</dbReference>
<evidence type="ECO:0000313" key="5">
    <source>
        <dbReference type="Proteomes" id="UP001589773"/>
    </source>
</evidence>
<comment type="caution">
    <text evidence="4">The sequence shown here is derived from an EMBL/GenBank/DDBJ whole genome shotgun (WGS) entry which is preliminary data.</text>
</comment>
<organism evidence="4 5">
    <name type="scientific">Massilia consociata</name>
    <dbReference type="NCBI Taxonomy" id="760117"/>
    <lineage>
        <taxon>Bacteria</taxon>
        <taxon>Pseudomonadati</taxon>
        <taxon>Pseudomonadota</taxon>
        <taxon>Betaproteobacteria</taxon>
        <taxon>Burkholderiales</taxon>
        <taxon>Oxalobacteraceae</taxon>
        <taxon>Telluria group</taxon>
        <taxon>Massilia</taxon>
    </lineage>
</organism>
<dbReference type="Proteomes" id="UP001589773">
    <property type="component" value="Unassembled WGS sequence"/>
</dbReference>
<feature type="signal peptide" evidence="2">
    <location>
        <begin position="1"/>
        <end position="28"/>
    </location>
</feature>
<feature type="domain" description="Beta-lactamase-related" evidence="3">
    <location>
        <begin position="62"/>
        <end position="398"/>
    </location>
</feature>
<dbReference type="GO" id="GO:0016787">
    <property type="term" value="F:hydrolase activity"/>
    <property type="evidence" value="ECO:0007669"/>
    <property type="project" value="UniProtKB-KW"/>
</dbReference>
<keyword evidence="2" id="KW-0732">Signal</keyword>
<evidence type="ECO:0000313" key="4">
    <source>
        <dbReference type="EMBL" id="MFC0253669.1"/>
    </source>
</evidence>
<dbReference type="PROSITE" id="PS51257">
    <property type="entry name" value="PROKAR_LIPOPROTEIN"/>
    <property type="match status" value="1"/>
</dbReference>
<reference evidence="4 5" key="1">
    <citation type="submission" date="2024-09" db="EMBL/GenBank/DDBJ databases">
        <authorList>
            <person name="Sun Q."/>
            <person name="Mori K."/>
        </authorList>
    </citation>
    <scope>NUCLEOTIDE SEQUENCE [LARGE SCALE GENOMIC DNA]</scope>
    <source>
        <strain evidence="4 5">CCM 7792</strain>
    </source>
</reference>
<dbReference type="EMBL" id="JBHLWP010000016">
    <property type="protein sequence ID" value="MFC0253669.1"/>
    <property type="molecule type" value="Genomic_DNA"/>
</dbReference>
<evidence type="ECO:0000256" key="2">
    <source>
        <dbReference type="SAM" id="SignalP"/>
    </source>
</evidence>
<gene>
    <name evidence="4" type="ORF">ACFFJK_17365</name>
</gene>
<dbReference type="Gene3D" id="3.40.710.10">
    <property type="entry name" value="DD-peptidase/beta-lactamase superfamily"/>
    <property type="match status" value="1"/>
</dbReference>
<sequence length="430" mass="45450">MSRFPTARCRRTPPVATLFAAVCTSLLAAGCAQLPATAPAAVRADSRTAAPPFDAARLAEIDRAILDSVAARRLPGAVFFLERDGAMYEKSFGRFTYEADAAPVTPDTVFDAASLTKVLSTAPAVLLLAQEGRLDLEAPVARYFPECANGGKEAITVRQLLTHSSGLPAGLPATPAWQGAQAAHTLACTQAVSHAPGSFFRYSDINYILLGQLVERVAGMPLDRFAQERIFAPLRMRDTGYLPLKRVQAGAIAPTQRGGDAAGAALHGDLGPGQLLQGVVHDPTVRRMGGVAGSAGVFSTARDVARFARMLIGDGELDGVRVLSKDSVRLLTTVQSPPGLALRGMGMDIDSPYAQRPRGTVFPVGSYGHTGFTGCILWVDPQTRTFYVLLSNRVYPDDKSNVLGLYTQLGTLSAQAVQAQDASAAVAGRR</sequence>
<dbReference type="InterPro" id="IPR012338">
    <property type="entry name" value="Beta-lactam/transpept-like"/>
</dbReference>
<keyword evidence="1 4" id="KW-0378">Hydrolase</keyword>
<evidence type="ECO:0000259" key="3">
    <source>
        <dbReference type="Pfam" id="PF00144"/>
    </source>
</evidence>
<accession>A0ABV6FJG2</accession>
<dbReference type="InterPro" id="IPR050789">
    <property type="entry name" value="Diverse_Enzym_Activities"/>
</dbReference>
<dbReference type="InterPro" id="IPR001466">
    <property type="entry name" value="Beta-lactam-related"/>
</dbReference>
<name>A0ABV6FJG2_9BURK</name>
<keyword evidence="5" id="KW-1185">Reference proteome</keyword>
<protein>
    <submittedName>
        <fullName evidence="4">Serine hydrolase domain-containing protein</fullName>
        <ecNumber evidence="4">3.-.-.-</ecNumber>
    </submittedName>
</protein>
<dbReference type="Pfam" id="PF00144">
    <property type="entry name" value="Beta-lactamase"/>
    <property type="match status" value="1"/>
</dbReference>
<feature type="chain" id="PRO_5047538295" evidence="2">
    <location>
        <begin position="29"/>
        <end position="430"/>
    </location>
</feature>
<evidence type="ECO:0000256" key="1">
    <source>
        <dbReference type="ARBA" id="ARBA00022801"/>
    </source>
</evidence>
<dbReference type="RefSeq" id="WP_379680802.1">
    <property type="nucleotide sequence ID" value="NZ_JBHLWP010000016.1"/>
</dbReference>
<proteinExistence type="predicted"/>
<dbReference type="EC" id="3.-.-.-" evidence="4"/>
<dbReference type="SUPFAM" id="SSF56601">
    <property type="entry name" value="beta-lactamase/transpeptidase-like"/>
    <property type="match status" value="1"/>
</dbReference>